<feature type="region of interest" description="Disordered" evidence="1">
    <location>
        <begin position="1"/>
        <end position="57"/>
    </location>
</feature>
<proteinExistence type="predicted"/>
<feature type="compositionally biased region" description="Low complexity" evidence="1">
    <location>
        <begin position="1"/>
        <end position="28"/>
    </location>
</feature>
<name>A0A915D7Q5_9BILA</name>
<organism evidence="2 3">
    <name type="scientific">Ditylenchus dipsaci</name>
    <dbReference type="NCBI Taxonomy" id="166011"/>
    <lineage>
        <taxon>Eukaryota</taxon>
        <taxon>Metazoa</taxon>
        <taxon>Ecdysozoa</taxon>
        <taxon>Nematoda</taxon>
        <taxon>Chromadorea</taxon>
        <taxon>Rhabditida</taxon>
        <taxon>Tylenchina</taxon>
        <taxon>Tylenchomorpha</taxon>
        <taxon>Sphaerularioidea</taxon>
        <taxon>Anguinidae</taxon>
        <taxon>Anguininae</taxon>
        <taxon>Ditylenchus</taxon>
    </lineage>
</organism>
<dbReference type="Gene3D" id="3.30.40.10">
    <property type="entry name" value="Zinc/RING finger domain, C3HC4 (zinc finger)"/>
    <property type="match status" value="1"/>
</dbReference>
<evidence type="ECO:0000313" key="3">
    <source>
        <dbReference type="WBParaSite" id="jg16357"/>
    </source>
</evidence>
<dbReference type="WBParaSite" id="jg16357">
    <property type="protein sequence ID" value="jg16357"/>
    <property type="gene ID" value="jg16357"/>
</dbReference>
<dbReference type="Proteomes" id="UP000887574">
    <property type="component" value="Unplaced"/>
</dbReference>
<protein>
    <submittedName>
        <fullName evidence="3">PHD-type domain-containing protein</fullName>
    </submittedName>
</protein>
<dbReference type="AlphaFoldDB" id="A0A915D7Q5"/>
<accession>A0A915D7Q5</accession>
<keyword evidence="2" id="KW-1185">Reference proteome</keyword>
<reference evidence="3" key="1">
    <citation type="submission" date="2022-11" db="UniProtKB">
        <authorList>
            <consortium name="WormBaseParasite"/>
        </authorList>
    </citation>
    <scope>IDENTIFICATION</scope>
</reference>
<dbReference type="SUPFAM" id="SSF57903">
    <property type="entry name" value="FYVE/PHD zinc finger"/>
    <property type="match status" value="1"/>
</dbReference>
<feature type="compositionally biased region" description="Basic and acidic residues" evidence="1">
    <location>
        <begin position="43"/>
        <end position="57"/>
    </location>
</feature>
<sequence length="123" mass="13575">MKPPASKRSNGSNRSGSKNNSLNTSSSSIKKRNGGASKVSFSAKEKGQKSKEGMDGDEWFLYHDPDRDLCAHKACQRPQQLSINWVQCDDCDSWYHSLCALGTNTELEGDADFHCGCTLKRSN</sequence>
<evidence type="ECO:0000256" key="1">
    <source>
        <dbReference type="SAM" id="MobiDB-lite"/>
    </source>
</evidence>
<dbReference type="InterPro" id="IPR011011">
    <property type="entry name" value="Znf_FYVE_PHD"/>
</dbReference>
<evidence type="ECO:0000313" key="2">
    <source>
        <dbReference type="Proteomes" id="UP000887574"/>
    </source>
</evidence>
<dbReference type="InterPro" id="IPR013083">
    <property type="entry name" value="Znf_RING/FYVE/PHD"/>
</dbReference>